<evidence type="ECO:0000256" key="2">
    <source>
        <dbReference type="ARBA" id="ARBA00022741"/>
    </source>
</evidence>
<dbReference type="InterPro" id="IPR052705">
    <property type="entry name" value="Gliding_Motility_GTPase"/>
</dbReference>
<feature type="compositionally biased region" description="Low complexity" evidence="5">
    <location>
        <begin position="31"/>
        <end position="63"/>
    </location>
</feature>
<organism evidence="6 7">
    <name type="scientific">Xylanimonas ulmi</name>
    <dbReference type="NCBI Taxonomy" id="228973"/>
    <lineage>
        <taxon>Bacteria</taxon>
        <taxon>Bacillati</taxon>
        <taxon>Actinomycetota</taxon>
        <taxon>Actinomycetes</taxon>
        <taxon>Micrococcales</taxon>
        <taxon>Promicromonosporaceae</taxon>
        <taxon>Xylanimonas</taxon>
    </lineage>
</organism>
<keyword evidence="4" id="KW-0342">GTP-binding</keyword>
<dbReference type="InterPro" id="IPR004130">
    <property type="entry name" value="Gpn"/>
</dbReference>
<evidence type="ECO:0000256" key="5">
    <source>
        <dbReference type="SAM" id="MobiDB-lite"/>
    </source>
</evidence>
<comment type="similarity">
    <text evidence="1">Belongs to the GPN-loop GTPase family.</text>
</comment>
<dbReference type="Proteomes" id="UP000293852">
    <property type="component" value="Unassembled WGS sequence"/>
</dbReference>
<reference evidence="6 7" key="1">
    <citation type="submission" date="2019-02" db="EMBL/GenBank/DDBJ databases">
        <title>Sequencing the genomes of 1000 actinobacteria strains.</title>
        <authorList>
            <person name="Klenk H.-P."/>
        </authorList>
    </citation>
    <scope>NUCLEOTIDE SEQUENCE [LARGE SCALE GENOMIC DNA]</scope>
    <source>
        <strain evidence="6 7">DSM 16932</strain>
    </source>
</reference>
<sequence length="365" mass="36368">MAFPPSDRANGQASGGLAPAWAPVSGGVAVSATTQPDPAAQTAPAPAASGASGVPGAPFAPGAPLAAGAPVAQAASAASGAPSAPGPARTSVLSGPARPPEGGPQAPLGSPTPSAAATPSAAGTPSAQAAPASAAPVGARPAAQASPVPSTTPVPRQEPPAVRPAAVAPLAPRAGAERVAPTVVKIVVAGGFAVGKTTFIGSISDVEPLNTEAAMTEHSVGVDDAGGVSDRKTTTTVAMDFGRVALPGNLWLYLFGTPGQDRFLFMWDDLVRGAIGAVVLVDTDRLEQCFPAIDYFESRGIPFVVGVNCFDGVAKHRLEDVREALQIPAHVPMLYTDARSRVATKQTLISLVQLAMRQLRAGATS</sequence>
<dbReference type="PANTHER" id="PTHR42708:SF1">
    <property type="entry name" value="GLIDING MOTILITY PROTEIN MGLA"/>
    <property type="match status" value="1"/>
</dbReference>
<keyword evidence="7" id="KW-1185">Reference proteome</keyword>
<dbReference type="AlphaFoldDB" id="A0A4Q7M9A1"/>
<keyword evidence="2" id="KW-0547">Nucleotide-binding</keyword>
<proteinExistence type="inferred from homology"/>
<dbReference type="Gene3D" id="3.40.50.300">
    <property type="entry name" value="P-loop containing nucleotide triphosphate hydrolases"/>
    <property type="match status" value="1"/>
</dbReference>
<feature type="region of interest" description="Disordered" evidence="5">
    <location>
        <begin position="1"/>
        <end position="63"/>
    </location>
</feature>
<feature type="compositionally biased region" description="Low complexity" evidence="5">
    <location>
        <begin position="106"/>
        <end position="146"/>
    </location>
</feature>
<dbReference type="Pfam" id="PF03029">
    <property type="entry name" value="ATP_bind_1"/>
    <property type="match status" value="1"/>
</dbReference>
<dbReference type="SUPFAM" id="SSF52540">
    <property type="entry name" value="P-loop containing nucleoside triphosphate hydrolases"/>
    <property type="match status" value="1"/>
</dbReference>
<gene>
    <name evidence="6" type="ORF">EV386_3137</name>
</gene>
<dbReference type="InterPro" id="IPR027417">
    <property type="entry name" value="P-loop_NTPase"/>
</dbReference>
<name>A0A4Q7M9A1_9MICO</name>
<dbReference type="GO" id="GO:0005525">
    <property type="term" value="F:GTP binding"/>
    <property type="evidence" value="ECO:0007669"/>
    <property type="project" value="UniProtKB-KW"/>
</dbReference>
<protein>
    <recommendedName>
        <fullName evidence="8">Signal recognition particle receptor subunit beta</fullName>
    </recommendedName>
</protein>
<evidence type="ECO:0000256" key="1">
    <source>
        <dbReference type="ARBA" id="ARBA00005290"/>
    </source>
</evidence>
<keyword evidence="3" id="KW-0378">Hydrolase</keyword>
<evidence type="ECO:0000256" key="4">
    <source>
        <dbReference type="ARBA" id="ARBA00023134"/>
    </source>
</evidence>
<feature type="region of interest" description="Disordered" evidence="5">
    <location>
        <begin position="77"/>
        <end position="164"/>
    </location>
</feature>
<evidence type="ECO:0000313" key="6">
    <source>
        <dbReference type="EMBL" id="RZS62789.1"/>
    </source>
</evidence>
<evidence type="ECO:0000313" key="7">
    <source>
        <dbReference type="Proteomes" id="UP000293852"/>
    </source>
</evidence>
<dbReference type="CDD" id="cd00882">
    <property type="entry name" value="Ras_like_GTPase"/>
    <property type="match status" value="1"/>
</dbReference>
<dbReference type="EMBL" id="SGWX01000001">
    <property type="protein sequence ID" value="RZS62789.1"/>
    <property type="molecule type" value="Genomic_DNA"/>
</dbReference>
<evidence type="ECO:0008006" key="8">
    <source>
        <dbReference type="Google" id="ProtNLM"/>
    </source>
</evidence>
<feature type="compositionally biased region" description="Pro residues" evidence="5">
    <location>
        <begin position="150"/>
        <end position="162"/>
    </location>
</feature>
<dbReference type="GO" id="GO:0016787">
    <property type="term" value="F:hydrolase activity"/>
    <property type="evidence" value="ECO:0007669"/>
    <property type="project" value="UniProtKB-KW"/>
</dbReference>
<dbReference type="PANTHER" id="PTHR42708">
    <property type="entry name" value="ATP/GTP-BINDING PROTEIN-RELATED"/>
    <property type="match status" value="1"/>
</dbReference>
<feature type="compositionally biased region" description="Low complexity" evidence="5">
    <location>
        <begin position="77"/>
        <end position="88"/>
    </location>
</feature>
<accession>A0A4Q7M9A1</accession>
<evidence type="ECO:0000256" key="3">
    <source>
        <dbReference type="ARBA" id="ARBA00022801"/>
    </source>
</evidence>
<comment type="caution">
    <text evidence="6">The sequence shown here is derived from an EMBL/GenBank/DDBJ whole genome shotgun (WGS) entry which is preliminary data.</text>
</comment>